<organism evidence="2 3">
    <name type="scientific">Heracleum sosnowskyi</name>
    <dbReference type="NCBI Taxonomy" id="360622"/>
    <lineage>
        <taxon>Eukaryota</taxon>
        <taxon>Viridiplantae</taxon>
        <taxon>Streptophyta</taxon>
        <taxon>Embryophyta</taxon>
        <taxon>Tracheophyta</taxon>
        <taxon>Spermatophyta</taxon>
        <taxon>Magnoliopsida</taxon>
        <taxon>eudicotyledons</taxon>
        <taxon>Gunneridae</taxon>
        <taxon>Pentapetalae</taxon>
        <taxon>asterids</taxon>
        <taxon>campanulids</taxon>
        <taxon>Apiales</taxon>
        <taxon>Apiaceae</taxon>
        <taxon>Apioideae</taxon>
        <taxon>apioid superclade</taxon>
        <taxon>Tordylieae</taxon>
        <taxon>Tordyliinae</taxon>
        <taxon>Heracleum</taxon>
    </lineage>
</organism>
<feature type="compositionally biased region" description="Polar residues" evidence="1">
    <location>
        <begin position="119"/>
        <end position="139"/>
    </location>
</feature>
<keyword evidence="3" id="KW-1185">Reference proteome</keyword>
<proteinExistence type="predicted"/>
<reference evidence="2" key="1">
    <citation type="submission" date="2023-02" db="EMBL/GenBank/DDBJ databases">
        <title>Genome of toxic invasive species Heracleum sosnowskyi carries increased number of genes despite the absence of recent whole-genome duplications.</title>
        <authorList>
            <person name="Schelkunov M."/>
            <person name="Shtratnikova V."/>
            <person name="Makarenko M."/>
            <person name="Klepikova A."/>
            <person name="Omelchenko D."/>
            <person name="Novikova G."/>
            <person name="Obukhova E."/>
            <person name="Bogdanov V."/>
            <person name="Penin A."/>
            <person name="Logacheva M."/>
        </authorList>
    </citation>
    <scope>NUCLEOTIDE SEQUENCE</scope>
    <source>
        <strain evidence="2">Hsosn_3</strain>
        <tissue evidence="2">Leaf</tissue>
    </source>
</reference>
<gene>
    <name evidence="2" type="ORF">POM88_000329</name>
</gene>
<reference evidence="2" key="2">
    <citation type="submission" date="2023-05" db="EMBL/GenBank/DDBJ databases">
        <authorList>
            <person name="Schelkunov M.I."/>
        </authorList>
    </citation>
    <scope>NUCLEOTIDE SEQUENCE</scope>
    <source>
        <strain evidence="2">Hsosn_3</strain>
        <tissue evidence="2">Leaf</tissue>
    </source>
</reference>
<feature type="region of interest" description="Disordered" evidence="1">
    <location>
        <begin position="114"/>
        <end position="139"/>
    </location>
</feature>
<sequence>MFTPPKKIFSCWSLRTDPTRKSGSGGGDVSKGKDVVFDDDGLMGRVENTGANMGLKAKLMKLETEVAKCVEIGLPELIILVVFSQIIILFDVVENMSLMLKKLRKANPDLNFDIGPLSATPTSGQDDNNTPTTQGDTEF</sequence>
<evidence type="ECO:0000313" key="3">
    <source>
        <dbReference type="Proteomes" id="UP001237642"/>
    </source>
</evidence>
<name>A0AAD8JC37_9APIA</name>
<dbReference type="Proteomes" id="UP001237642">
    <property type="component" value="Unassembled WGS sequence"/>
</dbReference>
<dbReference type="EMBL" id="JAUIZM010000001">
    <property type="protein sequence ID" value="KAK1400724.1"/>
    <property type="molecule type" value="Genomic_DNA"/>
</dbReference>
<comment type="caution">
    <text evidence="2">The sequence shown here is derived from an EMBL/GenBank/DDBJ whole genome shotgun (WGS) entry which is preliminary data.</text>
</comment>
<evidence type="ECO:0000256" key="1">
    <source>
        <dbReference type="SAM" id="MobiDB-lite"/>
    </source>
</evidence>
<evidence type="ECO:0000313" key="2">
    <source>
        <dbReference type="EMBL" id="KAK1400724.1"/>
    </source>
</evidence>
<accession>A0AAD8JC37</accession>
<dbReference type="AlphaFoldDB" id="A0AAD8JC37"/>
<protein>
    <submittedName>
        <fullName evidence="2">Uncharacterized protein</fullName>
    </submittedName>
</protein>